<dbReference type="CDD" id="cd04481">
    <property type="entry name" value="RPA1_DBD_B_like"/>
    <property type="match status" value="1"/>
</dbReference>
<dbReference type="Gene3D" id="2.40.50.140">
    <property type="entry name" value="Nucleic acid-binding proteins"/>
    <property type="match status" value="1"/>
</dbReference>
<dbReference type="SUPFAM" id="SSF50249">
    <property type="entry name" value="Nucleic acid-binding proteins"/>
    <property type="match status" value="1"/>
</dbReference>
<feature type="non-terminal residue" evidence="1">
    <location>
        <position position="1"/>
    </location>
</feature>
<evidence type="ECO:0000313" key="1">
    <source>
        <dbReference type="EMBL" id="KAH0873642.1"/>
    </source>
</evidence>
<name>A0ABQ7Z0C3_BRANA</name>
<gene>
    <name evidence="1" type="ORF">HID58_071004</name>
</gene>
<dbReference type="InterPro" id="IPR012340">
    <property type="entry name" value="NA-bd_OB-fold"/>
</dbReference>
<proteinExistence type="predicted"/>
<comment type="caution">
    <text evidence="1">The sequence shown here is derived from an EMBL/GenBank/DDBJ whole genome shotgun (WGS) entry which is preliminary data.</text>
</comment>
<reference evidence="1 2" key="1">
    <citation type="submission" date="2021-05" db="EMBL/GenBank/DDBJ databases">
        <title>Genome Assembly of Synthetic Allotetraploid Brassica napus Reveals Homoeologous Exchanges between Subgenomes.</title>
        <authorList>
            <person name="Davis J.T."/>
        </authorList>
    </citation>
    <scope>NUCLEOTIDE SEQUENCE [LARGE SCALE GENOMIC DNA]</scope>
    <source>
        <strain evidence="2">cv. Da-Ae</strain>
        <tissue evidence="1">Seedling</tissue>
    </source>
</reference>
<dbReference type="Proteomes" id="UP000824890">
    <property type="component" value="Unassembled WGS sequence"/>
</dbReference>
<keyword evidence="2" id="KW-1185">Reference proteome</keyword>
<organism evidence="1 2">
    <name type="scientific">Brassica napus</name>
    <name type="common">Rape</name>
    <dbReference type="NCBI Taxonomy" id="3708"/>
    <lineage>
        <taxon>Eukaryota</taxon>
        <taxon>Viridiplantae</taxon>
        <taxon>Streptophyta</taxon>
        <taxon>Embryophyta</taxon>
        <taxon>Tracheophyta</taxon>
        <taxon>Spermatophyta</taxon>
        <taxon>Magnoliopsida</taxon>
        <taxon>eudicotyledons</taxon>
        <taxon>Gunneridae</taxon>
        <taxon>Pentapetalae</taxon>
        <taxon>rosids</taxon>
        <taxon>malvids</taxon>
        <taxon>Brassicales</taxon>
        <taxon>Brassicaceae</taxon>
        <taxon>Brassiceae</taxon>
        <taxon>Brassica</taxon>
    </lineage>
</organism>
<accession>A0ABQ7Z0C3</accession>
<protein>
    <submittedName>
        <fullName evidence="1">Uncharacterized protein</fullName>
    </submittedName>
</protein>
<dbReference type="EMBL" id="JAGKQM010000016">
    <property type="protein sequence ID" value="KAH0873642.1"/>
    <property type="molecule type" value="Genomic_DNA"/>
</dbReference>
<evidence type="ECO:0000313" key="2">
    <source>
        <dbReference type="Proteomes" id="UP000824890"/>
    </source>
</evidence>
<sequence length="228" mass="26580">EAKMEMTVNELTAERFKGLEKQEGKWVEIFRVEVGRALLGFKATNSPYTLVRIIDPLNNRHYMEFKNILDIPHISNMNRNYLIYIMGVVFDTETHFDDSAMPKMVSYIRDNIESQIKCVATAGHAYAFQDGFESMRDRVHVIVVLKMWRVWSSIHTCIFGHLELWLKTNGGLSDFRFNPHLEEVEEFRQSLNNSDPYVRRHGAGGLCKVLYYVLMLLKLISMFVVCEC</sequence>